<proteinExistence type="predicted"/>
<dbReference type="PROSITE" id="PS51257">
    <property type="entry name" value="PROKAR_LIPOPROTEIN"/>
    <property type="match status" value="1"/>
</dbReference>
<protein>
    <recommendedName>
        <fullName evidence="3">Outer membrane protein beta-barrel domain-containing protein</fullName>
    </recommendedName>
</protein>
<dbReference type="EMBL" id="BMLI01000002">
    <property type="protein sequence ID" value="GGN06981.1"/>
    <property type="molecule type" value="Genomic_DNA"/>
</dbReference>
<dbReference type="RefSeq" id="WP_063826433.1">
    <property type="nucleotide sequence ID" value="NZ_BMLI01000002.1"/>
</dbReference>
<gene>
    <name evidence="1" type="ORF">GCM10010967_47970</name>
</gene>
<organism evidence="1 2">
    <name type="scientific">Dyadobacter beijingensis</name>
    <dbReference type="NCBI Taxonomy" id="365489"/>
    <lineage>
        <taxon>Bacteria</taxon>
        <taxon>Pseudomonadati</taxon>
        <taxon>Bacteroidota</taxon>
        <taxon>Cytophagia</taxon>
        <taxon>Cytophagales</taxon>
        <taxon>Spirosomataceae</taxon>
        <taxon>Dyadobacter</taxon>
    </lineage>
</organism>
<accession>A0ABQ2IF65</accession>
<sequence length="241" mass="26392">MKFSTMKFVFLTLTLVLFLVVSACCQQRKEGVLYLKGGSAIVGRIMQGSDTVKIQTYDSSIWAFPKSEIDSVVFQKATDPNVRYRKRGFVHYTELGPLAMSNRASNGVTTSAFSFQITNGYKFNQWIYTGLGVGADLYAVQTFVPLVVSLRGDFVQKGTKIPFYFAEAGYGFNATSNDLDDVRFGGGATGAAGLGLKILFNGNTGFTIAMGYRYQRSSVTESGVGITENFNRLTLRAGFSF</sequence>
<comment type="caution">
    <text evidence="1">The sequence shown here is derived from an EMBL/GenBank/DDBJ whole genome shotgun (WGS) entry which is preliminary data.</text>
</comment>
<keyword evidence="2" id="KW-1185">Reference proteome</keyword>
<evidence type="ECO:0000313" key="2">
    <source>
        <dbReference type="Proteomes" id="UP000632339"/>
    </source>
</evidence>
<evidence type="ECO:0008006" key="3">
    <source>
        <dbReference type="Google" id="ProtNLM"/>
    </source>
</evidence>
<reference evidence="2" key="1">
    <citation type="journal article" date="2019" name="Int. J. Syst. Evol. Microbiol.">
        <title>The Global Catalogue of Microorganisms (GCM) 10K type strain sequencing project: providing services to taxonomists for standard genome sequencing and annotation.</title>
        <authorList>
            <consortium name="The Broad Institute Genomics Platform"/>
            <consortium name="The Broad Institute Genome Sequencing Center for Infectious Disease"/>
            <person name="Wu L."/>
            <person name="Ma J."/>
        </authorList>
    </citation>
    <scope>NUCLEOTIDE SEQUENCE [LARGE SCALE GENOMIC DNA]</scope>
    <source>
        <strain evidence="2">CGMCC 1.6375</strain>
    </source>
</reference>
<dbReference type="Proteomes" id="UP000632339">
    <property type="component" value="Unassembled WGS sequence"/>
</dbReference>
<evidence type="ECO:0000313" key="1">
    <source>
        <dbReference type="EMBL" id="GGN06981.1"/>
    </source>
</evidence>
<name>A0ABQ2IF65_9BACT</name>